<dbReference type="EMBL" id="JACGCI010000038">
    <property type="protein sequence ID" value="KAF6753677.1"/>
    <property type="molecule type" value="Genomic_DNA"/>
</dbReference>
<dbReference type="InterPro" id="IPR001810">
    <property type="entry name" value="F-box_dom"/>
</dbReference>
<proteinExistence type="predicted"/>
<dbReference type="AlphaFoldDB" id="A0A8H6M724"/>
<evidence type="ECO:0000313" key="2">
    <source>
        <dbReference type="EMBL" id="KAF6753677.1"/>
    </source>
</evidence>
<protein>
    <recommendedName>
        <fullName evidence="1">F-box domain-containing protein</fullName>
    </recommendedName>
</protein>
<dbReference type="PROSITE" id="PS50181">
    <property type="entry name" value="FBOX"/>
    <property type="match status" value="1"/>
</dbReference>
<dbReference type="InterPro" id="IPR036047">
    <property type="entry name" value="F-box-like_dom_sf"/>
</dbReference>
<feature type="non-terminal residue" evidence="2">
    <location>
        <position position="1"/>
    </location>
</feature>
<evidence type="ECO:0000259" key="1">
    <source>
        <dbReference type="PROSITE" id="PS50181"/>
    </source>
</evidence>
<keyword evidence="3" id="KW-1185">Reference proteome</keyword>
<evidence type="ECO:0000313" key="3">
    <source>
        <dbReference type="Proteomes" id="UP000521943"/>
    </source>
</evidence>
<feature type="domain" description="F-box" evidence="1">
    <location>
        <begin position="62"/>
        <end position="108"/>
    </location>
</feature>
<sequence length="587" mass="65355">MPKPCYQKHTSRDNIGIKSGPQVWASVGESITGRIIQAHRHRILNANFPCIPPPSSPPDLHAMDLLCLPEDILTEFLNAANPLDILAVGQTCSLLRSLTSQRAIWERKRRDLVKQRNLYAPSLSSRDPCMGALQRIVSGPHLWNNLLRRLSVPPEAHEELTTELIKDKVAVHIEPSAGTSSLYLVPGGRYLFTSLAEGRDPLTIKLWDLGPVGMPILSAPVLLSQYEIRFDGTPEQPHRYVNLAVWVSDLDALELRLVAVFKRAGSRNGSVFLAKVFAISPGNPNPEFKELGSLYCDARPEQPTSSYLPIQLRVFEDTVLIKPEHAYLLWNFKEGWYADWSDGGVTAEYYMSSSLTKDYVITPHRTGASIWNVNLLPRCSVTPHSSLMVAPLVPSFSSLLSHHRVPWPSLRIPLECIVWVSAPQIQRCPPFVFDIFFGCEGLRIKLDDRTTGGEGSAFQVTYLAWFILPVTLNLTPLQFYPHVSYNGGQDEFANVALTDVTRMGLSFYSIYPSPSPLPTSKSGTHFAHGLAPEFTSTVVGIFPCNTDYEGFTACPISGRVVHVYLVDHRGEEDEPIITGVRCVDLIF</sequence>
<dbReference type="SUPFAM" id="SSF81383">
    <property type="entry name" value="F-box domain"/>
    <property type="match status" value="1"/>
</dbReference>
<dbReference type="Proteomes" id="UP000521943">
    <property type="component" value="Unassembled WGS sequence"/>
</dbReference>
<gene>
    <name evidence="2" type="ORF">DFP72DRAFT_1046469</name>
</gene>
<name>A0A8H6M724_9AGAR</name>
<comment type="caution">
    <text evidence="2">The sequence shown here is derived from an EMBL/GenBank/DDBJ whole genome shotgun (WGS) entry which is preliminary data.</text>
</comment>
<dbReference type="OrthoDB" id="2688364at2759"/>
<accession>A0A8H6M724</accession>
<reference evidence="2 3" key="1">
    <citation type="submission" date="2020-07" db="EMBL/GenBank/DDBJ databases">
        <title>Comparative genomics of pyrophilous fungi reveals a link between fire events and developmental genes.</title>
        <authorList>
            <consortium name="DOE Joint Genome Institute"/>
            <person name="Steindorff A.S."/>
            <person name="Carver A."/>
            <person name="Calhoun S."/>
            <person name="Stillman K."/>
            <person name="Liu H."/>
            <person name="Lipzen A."/>
            <person name="Pangilinan J."/>
            <person name="Labutti K."/>
            <person name="Bruns T.D."/>
            <person name="Grigoriev I.V."/>
        </authorList>
    </citation>
    <scope>NUCLEOTIDE SEQUENCE [LARGE SCALE GENOMIC DNA]</scope>
    <source>
        <strain evidence="2 3">CBS 144469</strain>
    </source>
</reference>
<organism evidence="2 3">
    <name type="scientific">Ephemerocybe angulata</name>
    <dbReference type="NCBI Taxonomy" id="980116"/>
    <lineage>
        <taxon>Eukaryota</taxon>
        <taxon>Fungi</taxon>
        <taxon>Dikarya</taxon>
        <taxon>Basidiomycota</taxon>
        <taxon>Agaricomycotina</taxon>
        <taxon>Agaricomycetes</taxon>
        <taxon>Agaricomycetidae</taxon>
        <taxon>Agaricales</taxon>
        <taxon>Agaricineae</taxon>
        <taxon>Psathyrellaceae</taxon>
        <taxon>Ephemerocybe</taxon>
    </lineage>
</organism>